<dbReference type="EMBL" id="GBXM01014072">
    <property type="protein sequence ID" value="JAH94505.1"/>
    <property type="molecule type" value="Transcribed_RNA"/>
</dbReference>
<proteinExistence type="predicted"/>
<sequence length="60" mass="6682">MTATVILSVRLLVMERQYINNPSFGSAFIKFHGSKPVLKLDTETTTPEMLAVVLQCLRDG</sequence>
<dbReference type="AlphaFoldDB" id="A0A0E9WY12"/>
<name>A0A0E9WY12_ANGAN</name>
<organism evidence="1">
    <name type="scientific">Anguilla anguilla</name>
    <name type="common">European freshwater eel</name>
    <name type="synonym">Muraena anguilla</name>
    <dbReference type="NCBI Taxonomy" id="7936"/>
    <lineage>
        <taxon>Eukaryota</taxon>
        <taxon>Metazoa</taxon>
        <taxon>Chordata</taxon>
        <taxon>Craniata</taxon>
        <taxon>Vertebrata</taxon>
        <taxon>Euteleostomi</taxon>
        <taxon>Actinopterygii</taxon>
        <taxon>Neopterygii</taxon>
        <taxon>Teleostei</taxon>
        <taxon>Anguilliformes</taxon>
        <taxon>Anguillidae</taxon>
        <taxon>Anguilla</taxon>
    </lineage>
</organism>
<reference evidence="1" key="2">
    <citation type="journal article" date="2015" name="Fish Shellfish Immunol.">
        <title>Early steps in the European eel (Anguilla anguilla)-Vibrio vulnificus interaction in the gills: Role of the RtxA13 toxin.</title>
        <authorList>
            <person name="Callol A."/>
            <person name="Pajuelo D."/>
            <person name="Ebbesson L."/>
            <person name="Teles M."/>
            <person name="MacKenzie S."/>
            <person name="Amaro C."/>
        </authorList>
    </citation>
    <scope>NUCLEOTIDE SEQUENCE</scope>
</reference>
<accession>A0A0E9WY12</accession>
<protein>
    <submittedName>
        <fullName evidence="1">Uncharacterized protein</fullName>
    </submittedName>
</protein>
<evidence type="ECO:0000313" key="1">
    <source>
        <dbReference type="EMBL" id="JAH94505.1"/>
    </source>
</evidence>
<reference evidence="1" key="1">
    <citation type="submission" date="2014-11" db="EMBL/GenBank/DDBJ databases">
        <authorList>
            <person name="Amaro Gonzalez C."/>
        </authorList>
    </citation>
    <scope>NUCLEOTIDE SEQUENCE</scope>
</reference>